<dbReference type="GO" id="GO:0070740">
    <property type="term" value="F:tubulin-glutamic acid ligase activity"/>
    <property type="evidence" value="ECO:0007669"/>
    <property type="project" value="TreeGrafter"/>
</dbReference>
<evidence type="ECO:0000256" key="4">
    <source>
        <dbReference type="ARBA" id="ARBA00022840"/>
    </source>
</evidence>
<keyword evidence="3" id="KW-0547">Nucleotide-binding</keyword>
<keyword evidence="4" id="KW-0067">ATP-binding</keyword>
<evidence type="ECO:0000313" key="8">
    <source>
        <dbReference type="EMBL" id="CAG9765622.1"/>
    </source>
</evidence>
<keyword evidence="2" id="KW-0436">Ligase</keyword>
<organism evidence="8 9">
    <name type="scientific">Ceutorhynchus assimilis</name>
    <name type="common">cabbage seed weevil</name>
    <dbReference type="NCBI Taxonomy" id="467358"/>
    <lineage>
        <taxon>Eukaryota</taxon>
        <taxon>Metazoa</taxon>
        <taxon>Ecdysozoa</taxon>
        <taxon>Arthropoda</taxon>
        <taxon>Hexapoda</taxon>
        <taxon>Insecta</taxon>
        <taxon>Pterygota</taxon>
        <taxon>Neoptera</taxon>
        <taxon>Endopterygota</taxon>
        <taxon>Coleoptera</taxon>
        <taxon>Polyphaga</taxon>
        <taxon>Cucujiformia</taxon>
        <taxon>Curculionidae</taxon>
        <taxon>Ceutorhynchinae</taxon>
        <taxon>Ceutorhynchus</taxon>
    </lineage>
</organism>
<dbReference type="Pfam" id="PF03133">
    <property type="entry name" value="TTL"/>
    <property type="match status" value="1"/>
</dbReference>
<dbReference type="AlphaFoldDB" id="A0A9N9QMV7"/>
<dbReference type="PANTHER" id="PTHR12241:SF145">
    <property type="entry name" value="TUBULIN POLYGLUTAMYLASE TTLL5"/>
    <property type="match status" value="1"/>
</dbReference>
<evidence type="ECO:0000256" key="1">
    <source>
        <dbReference type="ARBA" id="ARBA00006820"/>
    </source>
</evidence>
<dbReference type="EMBL" id="OU892279">
    <property type="protein sequence ID" value="CAG9765622.1"/>
    <property type="molecule type" value="Genomic_DNA"/>
</dbReference>
<dbReference type="PROSITE" id="PS51221">
    <property type="entry name" value="TTL"/>
    <property type="match status" value="1"/>
</dbReference>
<dbReference type="PANTHER" id="PTHR12241">
    <property type="entry name" value="TUBULIN POLYGLUTAMYLASE"/>
    <property type="match status" value="1"/>
</dbReference>
<dbReference type="Proteomes" id="UP001152799">
    <property type="component" value="Chromosome 3"/>
</dbReference>
<evidence type="ECO:0000256" key="6">
    <source>
        <dbReference type="ARBA" id="ARBA00049274"/>
    </source>
</evidence>
<feature type="compositionally biased region" description="Polar residues" evidence="7">
    <location>
        <begin position="23"/>
        <end position="37"/>
    </location>
</feature>
<evidence type="ECO:0000313" key="9">
    <source>
        <dbReference type="Proteomes" id="UP001152799"/>
    </source>
</evidence>
<comment type="similarity">
    <text evidence="1">Belongs to the tubulin--tyrosine ligase family.</text>
</comment>
<dbReference type="GO" id="GO:0000226">
    <property type="term" value="P:microtubule cytoskeleton organization"/>
    <property type="evidence" value="ECO:0007669"/>
    <property type="project" value="TreeGrafter"/>
</dbReference>
<dbReference type="Gene3D" id="3.30.470.20">
    <property type="entry name" value="ATP-grasp fold, B domain"/>
    <property type="match status" value="1"/>
</dbReference>
<sequence>MDKEIMTIEKMRSYEGSTDSEESANSSTNELDSSQLLPQETTIPSNQWLIGGALGSRTATLVFKSSALANTTIKEIQDKPGHKLHVTYKVLQAETKLLTKLLDCHGITEVAPNSSDFNLLWTCYHPKPGTLRSLAPHQRVNHFPRSYELTRKDRLYKNIERMQHLKGLKHFDFIPQTFVIPTEHKKLCSTHYRVKGPWIVKPVASSRGRGIFIVETPNQVPMDETVVVAKYISNPFLILGHKCDLRLYVVVTSFDPLNIYIYEEGLVRFATVKYDSSHKQLWNPCMHLCNYSINKYHSDYIKSDDPSAENVGHKWTLSALLRHLKSKGKDTARLMSQIEDIVIKAVLACGNTILTASRMFVPHANNCFELFGFDILLDANLKPWLLEVNSSPSLNCDSVLDVRLKSAMLSDLLTLVGIPAVDPILRPTGTRNLKRSSLNLKMKLCNCRSSTLPKKKPSVTTQRNSTASLQPTVEETRVIRNAQAQFKRRGGFVRIFPAADSWAKYAQYLEPLNRHSYFWHSVVKLQCRHFAQL</sequence>
<comment type="catalytic activity">
    <reaction evidence="6">
        <text>L-glutamyl-[protein] + L-glutamate + ATP = gamma-L-glutamyl-L-glutamyl-[protein] + ADP + phosphate + H(+)</text>
        <dbReference type="Rhea" id="RHEA:60144"/>
        <dbReference type="Rhea" id="RHEA-COMP:10208"/>
        <dbReference type="Rhea" id="RHEA-COMP:15517"/>
        <dbReference type="ChEBI" id="CHEBI:15378"/>
        <dbReference type="ChEBI" id="CHEBI:29973"/>
        <dbReference type="ChEBI" id="CHEBI:29985"/>
        <dbReference type="ChEBI" id="CHEBI:30616"/>
        <dbReference type="ChEBI" id="CHEBI:43474"/>
        <dbReference type="ChEBI" id="CHEBI:143622"/>
        <dbReference type="ChEBI" id="CHEBI:456216"/>
    </reaction>
    <physiologicalReaction direction="left-to-right" evidence="6">
        <dbReference type="Rhea" id="RHEA:60145"/>
    </physiologicalReaction>
</comment>
<dbReference type="OrthoDB" id="2016263at2759"/>
<evidence type="ECO:0000256" key="7">
    <source>
        <dbReference type="SAM" id="MobiDB-lite"/>
    </source>
</evidence>
<proteinExistence type="inferred from homology"/>
<dbReference type="InterPro" id="IPR004344">
    <property type="entry name" value="TTL/TTLL_fam"/>
</dbReference>
<reference evidence="8" key="1">
    <citation type="submission" date="2022-01" db="EMBL/GenBank/DDBJ databases">
        <authorList>
            <person name="King R."/>
        </authorList>
    </citation>
    <scope>NUCLEOTIDE SEQUENCE</scope>
</reference>
<evidence type="ECO:0000256" key="3">
    <source>
        <dbReference type="ARBA" id="ARBA00022741"/>
    </source>
</evidence>
<dbReference type="SUPFAM" id="SSF56059">
    <property type="entry name" value="Glutathione synthetase ATP-binding domain-like"/>
    <property type="match status" value="1"/>
</dbReference>
<accession>A0A9N9QMV7</accession>
<dbReference type="GO" id="GO:0036064">
    <property type="term" value="C:ciliary basal body"/>
    <property type="evidence" value="ECO:0007669"/>
    <property type="project" value="TreeGrafter"/>
</dbReference>
<evidence type="ECO:0000256" key="5">
    <source>
        <dbReference type="ARBA" id="ARBA00041448"/>
    </source>
</evidence>
<evidence type="ECO:0000256" key="2">
    <source>
        <dbReference type="ARBA" id="ARBA00022598"/>
    </source>
</evidence>
<name>A0A9N9QMV7_9CUCU</name>
<dbReference type="GO" id="GO:0005524">
    <property type="term" value="F:ATP binding"/>
    <property type="evidence" value="ECO:0007669"/>
    <property type="project" value="UniProtKB-KW"/>
</dbReference>
<gene>
    <name evidence="8" type="ORF">CEUTPL_LOCUS6227</name>
</gene>
<protein>
    <recommendedName>
        <fullName evidence="5">Tubulin--tyrosine ligase-like protein 5</fullName>
    </recommendedName>
</protein>
<feature type="region of interest" description="Disordered" evidence="7">
    <location>
        <begin position="12"/>
        <end position="37"/>
    </location>
</feature>
<keyword evidence="9" id="KW-1185">Reference proteome</keyword>
<dbReference type="GO" id="GO:0015631">
    <property type="term" value="F:tubulin binding"/>
    <property type="evidence" value="ECO:0007669"/>
    <property type="project" value="TreeGrafter"/>
</dbReference>